<organism evidence="2">
    <name type="scientific">Harvfovirus sp</name>
    <dbReference type="NCBI Taxonomy" id="2487768"/>
    <lineage>
        <taxon>Viruses</taxon>
        <taxon>Varidnaviria</taxon>
        <taxon>Bamfordvirae</taxon>
        <taxon>Nucleocytoviricota</taxon>
        <taxon>Megaviricetes</taxon>
        <taxon>Imitervirales</taxon>
        <taxon>Mimiviridae</taxon>
        <taxon>Klosneuvirinae</taxon>
    </lineage>
</organism>
<evidence type="ECO:0000313" key="2">
    <source>
        <dbReference type="EMBL" id="AYV80868.1"/>
    </source>
</evidence>
<feature type="region of interest" description="Disordered" evidence="1">
    <location>
        <begin position="107"/>
        <end position="126"/>
    </location>
</feature>
<gene>
    <name evidence="2" type="ORF">Harvfovirus8_29</name>
</gene>
<sequence>MENNIISLKKGTYYISDRNYSRTPYRIDYDRIAGKNYGLLRQNNKCIQDGFLVNCDENNPKQQFTLSADGRMFNQNGDSFLSNFTQNKGNVTGQVGITSIKPRSRKSISLWNTEPQMDNFPDINKK</sequence>
<protein>
    <submittedName>
        <fullName evidence="2">Uncharacterized protein</fullName>
    </submittedName>
</protein>
<evidence type="ECO:0000256" key="1">
    <source>
        <dbReference type="SAM" id="MobiDB-lite"/>
    </source>
</evidence>
<proteinExistence type="predicted"/>
<name>A0A3G5A0Y6_9VIRU</name>
<feature type="compositionally biased region" description="Polar residues" evidence="1">
    <location>
        <begin position="107"/>
        <end position="116"/>
    </location>
</feature>
<dbReference type="EMBL" id="MK072250">
    <property type="protein sequence ID" value="AYV80868.1"/>
    <property type="molecule type" value="Genomic_DNA"/>
</dbReference>
<dbReference type="SUPFAM" id="SSF50370">
    <property type="entry name" value="Ricin B-like lectins"/>
    <property type="match status" value="1"/>
</dbReference>
<reference evidence="2" key="1">
    <citation type="submission" date="2018-10" db="EMBL/GenBank/DDBJ databases">
        <title>Hidden diversity of soil giant viruses.</title>
        <authorList>
            <person name="Schulz F."/>
            <person name="Alteio L."/>
            <person name="Goudeau D."/>
            <person name="Ryan E.M."/>
            <person name="Malmstrom R.R."/>
            <person name="Blanchard J."/>
            <person name="Woyke T."/>
        </authorList>
    </citation>
    <scope>NUCLEOTIDE SEQUENCE</scope>
    <source>
        <strain evidence="2">HAV1</strain>
    </source>
</reference>
<dbReference type="InterPro" id="IPR035992">
    <property type="entry name" value="Ricin_B-like_lectins"/>
</dbReference>
<accession>A0A3G5A0Y6</accession>